<comment type="caution">
    <text evidence="1">The sequence shown here is derived from an EMBL/GenBank/DDBJ whole genome shotgun (WGS) entry which is preliminary data.</text>
</comment>
<gene>
    <name evidence="1" type="ORF">SCF082_LOCUS48465</name>
</gene>
<dbReference type="Gene3D" id="3.60.10.10">
    <property type="entry name" value="Endonuclease/exonuclease/phosphatase"/>
    <property type="match status" value="1"/>
</dbReference>
<evidence type="ECO:0000313" key="1">
    <source>
        <dbReference type="EMBL" id="CAK9103786.1"/>
    </source>
</evidence>
<accession>A0ABP0RT23</accession>
<keyword evidence="2" id="KW-1185">Reference proteome</keyword>
<organism evidence="1 2">
    <name type="scientific">Durusdinium trenchii</name>
    <dbReference type="NCBI Taxonomy" id="1381693"/>
    <lineage>
        <taxon>Eukaryota</taxon>
        <taxon>Sar</taxon>
        <taxon>Alveolata</taxon>
        <taxon>Dinophyceae</taxon>
        <taxon>Suessiales</taxon>
        <taxon>Symbiodiniaceae</taxon>
        <taxon>Durusdinium</taxon>
    </lineage>
</organism>
<evidence type="ECO:0000313" key="2">
    <source>
        <dbReference type="Proteomes" id="UP001642464"/>
    </source>
</evidence>
<proteinExistence type="predicted"/>
<protein>
    <recommendedName>
        <fullName evidence="3">Glutathione gamma-glutamylcysteinyltransferase</fullName>
    </recommendedName>
</protein>
<dbReference type="EMBL" id="CAXAMM010042239">
    <property type="protein sequence ID" value="CAK9103786.1"/>
    <property type="molecule type" value="Genomic_DNA"/>
</dbReference>
<evidence type="ECO:0008006" key="3">
    <source>
        <dbReference type="Google" id="ProtNLM"/>
    </source>
</evidence>
<feature type="non-terminal residue" evidence="1">
    <location>
        <position position="1"/>
    </location>
</feature>
<name>A0ABP0RT23_9DINO</name>
<reference evidence="1 2" key="1">
    <citation type="submission" date="2024-02" db="EMBL/GenBank/DDBJ databases">
        <authorList>
            <person name="Chen Y."/>
            <person name="Shah S."/>
            <person name="Dougan E. K."/>
            <person name="Thang M."/>
            <person name="Chan C."/>
        </authorList>
    </citation>
    <scope>NUCLEOTIDE SEQUENCE [LARGE SCALE GENOMIC DNA]</scope>
</reference>
<dbReference type="InterPro" id="IPR036691">
    <property type="entry name" value="Endo/exonu/phosph_ase_sf"/>
</dbReference>
<dbReference type="Proteomes" id="UP001642464">
    <property type="component" value="Unassembled WGS sequence"/>
</dbReference>
<sequence length="142" mass="16217">LCCLRVTSIPLLIQRPSGLVSAKDGEVYEYLKQGTINGAHEDYLRSRYQGAFKGIFDMIHQDCSAGHEAEFTNYTEDPAGLVLLAVDFKGTLDYIWFSPQVLEVVAITQVDEECELRKDRQLRRSRGIQRNSWTQRSLFSRA</sequence>